<feature type="signal peptide" evidence="2">
    <location>
        <begin position="1"/>
        <end position="16"/>
    </location>
</feature>
<feature type="transmembrane region" description="Helical" evidence="1">
    <location>
        <begin position="79"/>
        <end position="99"/>
    </location>
</feature>
<dbReference type="Proteomes" id="UP000597762">
    <property type="component" value="Unassembled WGS sequence"/>
</dbReference>
<keyword evidence="2" id="KW-0732">Signal</keyword>
<keyword evidence="4" id="KW-1185">Reference proteome</keyword>
<evidence type="ECO:0000256" key="1">
    <source>
        <dbReference type="SAM" id="Phobius"/>
    </source>
</evidence>
<evidence type="ECO:0000256" key="2">
    <source>
        <dbReference type="SAM" id="SignalP"/>
    </source>
</evidence>
<keyword evidence="1" id="KW-0812">Transmembrane</keyword>
<dbReference type="EMBL" id="CAHIKZ030000498">
    <property type="protein sequence ID" value="CAE1177312.1"/>
    <property type="molecule type" value="Genomic_DNA"/>
</dbReference>
<protein>
    <submittedName>
        <fullName evidence="3">Uncharacterized protein</fullName>
    </submittedName>
</protein>
<reference evidence="3" key="1">
    <citation type="submission" date="2021-01" db="EMBL/GenBank/DDBJ databases">
        <authorList>
            <person name="Li R."/>
            <person name="Bekaert M."/>
        </authorList>
    </citation>
    <scope>NUCLEOTIDE SEQUENCE</scope>
    <source>
        <strain evidence="3">Farmed</strain>
    </source>
</reference>
<proteinExistence type="predicted"/>
<name>A0A812BD23_ACAPH</name>
<feature type="chain" id="PRO_5032329927" evidence="2">
    <location>
        <begin position="17"/>
        <end position="154"/>
    </location>
</feature>
<dbReference type="AlphaFoldDB" id="A0A812BD23"/>
<feature type="transmembrane region" description="Helical" evidence="1">
    <location>
        <begin position="111"/>
        <end position="129"/>
    </location>
</feature>
<evidence type="ECO:0000313" key="3">
    <source>
        <dbReference type="EMBL" id="CAE1177312.1"/>
    </source>
</evidence>
<sequence>MSQAFICLHFSLTSVASPHVTSVAPRVTSVTPPRVTSPLPSRVTSVAFPPRVTSVAPPPCDVCHLPTCHFFCLSPCLSFAMASSFFLLLLFFIPFSLPPPLKFIYALHHHTLFYFHLILSVSFFSSLMSDCGNTPFITQHLCTWCAVLHCWVPK</sequence>
<gene>
    <name evidence="3" type="ORF">SPHA_14565</name>
</gene>
<comment type="caution">
    <text evidence="3">The sequence shown here is derived from an EMBL/GenBank/DDBJ whole genome shotgun (WGS) entry which is preliminary data.</text>
</comment>
<keyword evidence="1" id="KW-0472">Membrane</keyword>
<organism evidence="3 4">
    <name type="scientific">Acanthosepion pharaonis</name>
    <name type="common">Pharaoh cuttlefish</name>
    <name type="synonym">Sepia pharaonis</name>
    <dbReference type="NCBI Taxonomy" id="158019"/>
    <lineage>
        <taxon>Eukaryota</taxon>
        <taxon>Metazoa</taxon>
        <taxon>Spiralia</taxon>
        <taxon>Lophotrochozoa</taxon>
        <taxon>Mollusca</taxon>
        <taxon>Cephalopoda</taxon>
        <taxon>Coleoidea</taxon>
        <taxon>Decapodiformes</taxon>
        <taxon>Sepiida</taxon>
        <taxon>Sepiina</taxon>
        <taxon>Sepiidae</taxon>
        <taxon>Acanthosepion</taxon>
    </lineage>
</organism>
<evidence type="ECO:0000313" key="4">
    <source>
        <dbReference type="Proteomes" id="UP000597762"/>
    </source>
</evidence>
<keyword evidence="1" id="KW-1133">Transmembrane helix</keyword>
<accession>A0A812BD23</accession>